<evidence type="ECO:0000313" key="3">
    <source>
        <dbReference type="Proteomes" id="UP000218231"/>
    </source>
</evidence>
<feature type="transmembrane region" description="Helical" evidence="1">
    <location>
        <begin position="51"/>
        <end position="75"/>
    </location>
</feature>
<gene>
    <name evidence="2" type="ORF">WR25_23662</name>
</gene>
<dbReference type="AlphaFoldDB" id="A0A2A2LHV9"/>
<evidence type="ECO:0000313" key="2">
    <source>
        <dbReference type="EMBL" id="PAV85813.1"/>
    </source>
</evidence>
<dbReference type="Proteomes" id="UP000218231">
    <property type="component" value="Unassembled WGS sequence"/>
</dbReference>
<sequence>MPFIYSVSFLFSSPSKANVLLIVWQILAALFALIIFNLLKFLDKDSHFVSDAFDTVCLFLLPSYAMATALVKLALHDPLYAEYKDLMAVNPEIAAQIRNTLFAWDNIGKLWVCMLAFGILSSILFMALQFKSIRKQISQIWDIGTTRKGKVDNSKLPLGYCPQFDALLMDLTGRETLEILAQMHGYTRYKDKATMILESVGMKSQADKLVRYYR</sequence>
<proteinExistence type="predicted"/>
<keyword evidence="1" id="KW-0472">Membrane</keyword>
<dbReference type="STRING" id="2018661.A0A2A2LHV9"/>
<dbReference type="EMBL" id="LIAE01006726">
    <property type="protein sequence ID" value="PAV85813.1"/>
    <property type="molecule type" value="Genomic_DNA"/>
</dbReference>
<name>A0A2A2LHV9_9BILA</name>
<feature type="transmembrane region" description="Helical" evidence="1">
    <location>
        <begin position="108"/>
        <end position="128"/>
    </location>
</feature>
<accession>A0A2A2LHV9</accession>
<evidence type="ECO:0000256" key="1">
    <source>
        <dbReference type="SAM" id="Phobius"/>
    </source>
</evidence>
<feature type="transmembrane region" description="Helical" evidence="1">
    <location>
        <begin position="20"/>
        <end position="39"/>
    </location>
</feature>
<organism evidence="2 3">
    <name type="scientific">Diploscapter pachys</name>
    <dbReference type="NCBI Taxonomy" id="2018661"/>
    <lineage>
        <taxon>Eukaryota</taxon>
        <taxon>Metazoa</taxon>
        <taxon>Ecdysozoa</taxon>
        <taxon>Nematoda</taxon>
        <taxon>Chromadorea</taxon>
        <taxon>Rhabditida</taxon>
        <taxon>Rhabditina</taxon>
        <taxon>Rhabditomorpha</taxon>
        <taxon>Rhabditoidea</taxon>
        <taxon>Rhabditidae</taxon>
        <taxon>Diploscapter</taxon>
    </lineage>
</organism>
<reference evidence="2 3" key="1">
    <citation type="journal article" date="2017" name="Curr. Biol.">
        <title>Genome architecture and evolution of a unichromosomal asexual nematode.</title>
        <authorList>
            <person name="Fradin H."/>
            <person name="Zegar C."/>
            <person name="Gutwein M."/>
            <person name="Lucas J."/>
            <person name="Kovtun M."/>
            <person name="Corcoran D."/>
            <person name="Baugh L.R."/>
            <person name="Kiontke K."/>
            <person name="Gunsalus K."/>
            <person name="Fitch D.H."/>
            <person name="Piano F."/>
        </authorList>
    </citation>
    <scope>NUCLEOTIDE SEQUENCE [LARGE SCALE GENOMIC DNA]</scope>
    <source>
        <strain evidence="2">PF1309</strain>
    </source>
</reference>
<dbReference type="OrthoDB" id="10255969at2759"/>
<keyword evidence="1" id="KW-0812">Transmembrane</keyword>
<keyword evidence="3" id="KW-1185">Reference proteome</keyword>
<protein>
    <submittedName>
        <fullName evidence="2">Uncharacterized protein</fullName>
    </submittedName>
</protein>
<comment type="caution">
    <text evidence="2">The sequence shown here is derived from an EMBL/GenBank/DDBJ whole genome shotgun (WGS) entry which is preliminary data.</text>
</comment>
<keyword evidence="1" id="KW-1133">Transmembrane helix</keyword>